<evidence type="ECO:0000256" key="1">
    <source>
        <dbReference type="SAM" id="MobiDB-lite"/>
    </source>
</evidence>
<dbReference type="AlphaFoldDB" id="A0AAE1AQU6"/>
<organism evidence="2 3">
    <name type="scientific">Elysia crispata</name>
    <name type="common">lettuce slug</name>
    <dbReference type="NCBI Taxonomy" id="231223"/>
    <lineage>
        <taxon>Eukaryota</taxon>
        <taxon>Metazoa</taxon>
        <taxon>Spiralia</taxon>
        <taxon>Lophotrochozoa</taxon>
        <taxon>Mollusca</taxon>
        <taxon>Gastropoda</taxon>
        <taxon>Heterobranchia</taxon>
        <taxon>Euthyneura</taxon>
        <taxon>Panpulmonata</taxon>
        <taxon>Sacoglossa</taxon>
        <taxon>Placobranchoidea</taxon>
        <taxon>Plakobranchidae</taxon>
        <taxon>Elysia</taxon>
    </lineage>
</organism>
<dbReference type="EMBL" id="JAWDGP010001389">
    <property type="protein sequence ID" value="KAK3792040.1"/>
    <property type="molecule type" value="Genomic_DNA"/>
</dbReference>
<gene>
    <name evidence="2" type="ORF">RRG08_055307</name>
</gene>
<accession>A0AAE1AQU6</accession>
<name>A0AAE1AQU6_9GAST</name>
<dbReference type="Proteomes" id="UP001283361">
    <property type="component" value="Unassembled WGS sequence"/>
</dbReference>
<reference evidence="2" key="1">
    <citation type="journal article" date="2023" name="G3 (Bethesda)">
        <title>A reference genome for the long-term kleptoplast-retaining sea slug Elysia crispata morphotype clarki.</title>
        <authorList>
            <person name="Eastman K.E."/>
            <person name="Pendleton A.L."/>
            <person name="Shaikh M.A."/>
            <person name="Suttiyut T."/>
            <person name="Ogas R."/>
            <person name="Tomko P."/>
            <person name="Gavelis G."/>
            <person name="Widhalm J.R."/>
            <person name="Wisecaver J.H."/>
        </authorList>
    </citation>
    <scope>NUCLEOTIDE SEQUENCE</scope>
    <source>
        <strain evidence="2">ECLA1</strain>
    </source>
</reference>
<feature type="region of interest" description="Disordered" evidence="1">
    <location>
        <begin position="1"/>
        <end position="28"/>
    </location>
</feature>
<sequence>MGAQRPNNQPRDQRIKSMQSRCLQGQSVPQVATSSKALFGSLSRTVLKQKRTFSSSKKKKATTANSITRQRGNLAWAFTTNKQHHARDRTVAVRDGRNKGLSIVDWRWNCEPLSRHSLLFEESRARLETKAPPPIAINL</sequence>
<proteinExistence type="predicted"/>
<protein>
    <submittedName>
        <fullName evidence="2">Uncharacterized protein</fullName>
    </submittedName>
</protein>
<comment type="caution">
    <text evidence="2">The sequence shown here is derived from an EMBL/GenBank/DDBJ whole genome shotgun (WGS) entry which is preliminary data.</text>
</comment>
<evidence type="ECO:0000313" key="3">
    <source>
        <dbReference type="Proteomes" id="UP001283361"/>
    </source>
</evidence>
<evidence type="ECO:0000313" key="2">
    <source>
        <dbReference type="EMBL" id="KAK3792040.1"/>
    </source>
</evidence>
<keyword evidence="3" id="KW-1185">Reference proteome</keyword>